<proteinExistence type="predicted"/>
<feature type="chain" id="PRO_5012850135" description="DDE Tnp4 domain-containing protein" evidence="4">
    <location>
        <begin position="22"/>
        <end position="236"/>
    </location>
</feature>
<reference evidence="7" key="1">
    <citation type="submission" date="2017-03" db="EMBL/GenBank/DDBJ databases">
        <title>Phytopthora megakarya and P. palmivora, two closely related causual agents of cacao black pod achieved similar genome size and gene model numbers by different mechanisms.</title>
        <authorList>
            <person name="Ali S."/>
            <person name="Shao J."/>
            <person name="Larry D.J."/>
            <person name="Kronmiller B."/>
            <person name="Shen D."/>
            <person name="Strem M.D."/>
            <person name="Melnick R.L."/>
            <person name="Guiltinan M.J."/>
            <person name="Tyler B.M."/>
            <person name="Meinhardt L.W."/>
            <person name="Bailey B.A."/>
        </authorList>
    </citation>
    <scope>NUCLEOTIDE SEQUENCE [LARGE SCALE GENOMIC DNA]</scope>
    <source>
        <strain evidence="7">zdho120</strain>
    </source>
</reference>
<dbReference type="EMBL" id="NBNE01000458">
    <property type="protein sequence ID" value="OWZ19312.1"/>
    <property type="molecule type" value="Genomic_DNA"/>
</dbReference>
<dbReference type="AlphaFoldDB" id="A0A225WNZ0"/>
<comment type="cofactor">
    <cofactor evidence="1">
        <name>a divalent metal cation</name>
        <dbReference type="ChEBI" id="CHEBI:60240"/>
    </cofactor>
</comment>
<feature type="domain" description="DDE Tnp4" evidence="5">
    <location>
        <begin position="94"/>
        <end position="158"/>
    </location>
</feature>
<sequence>MARSQWRQLALAPVWLQLALGLDRLGTNGNGVSTGCTKFIWGVGRGTLDIYTVRVVIALNDLSDTYVVWPDEEGRRRISRRMIVEGFPGCVGFIDGTTFPLSQKPAIDGECYFDQKYRYSLNAQVVCDGRRRIISFLCGWLGSCADSTVYRAMMLAQDELKPFFFGHEPWASLRELRAQLNKRGDMERVLRWITACVVFHNIMVDGGEDWPEEHEVDNSLPISETGVDDDTFPFRR</sequence>
<name>A0A225WNZ0_9STRA</name>
<comment type="caution">
    <text evidence="6">The sequence shown here is derived from an EMBL/GenBank/DDBJ whole genome shotgun (WGS) entry which is preliminary data.</text>
</comment>
<protein>
    <recommendedName>
        <fullName evidence="5">DDE Tnp4 domain-containing protein</fullName>
    </recommendedName>
</protein>
<evidence type="ECO:0000256" key="4">
    <source>
        <dbReference type="SAM" id="SignalP"/>
    </source>
</evidence>
<dbReference type="Proteomes" id="UP000198211">
    <property type="component" value="Unassembled WGS sequence"/>
</dbReference>
<evidence type="ECO:0000259" key="5">
    <source>
        <dbReference type="Pfam" id="PF13359"/>
    </source>
</evidence>
<keyword evidence="7" id="KW-1185">Reference proteome</keyword>
<evidence type="ECO:0000256" key="1">
    <source>
        <dbReference type="ARBA" id="ARBA00001968"/>
    </source>
</evidence>
<feature type="compositionally biased region" description="Acidic residues" evidence="3">
    <location>
        <begin position="226"/>
        <end position="236"/>
    </location>
</feature>
<organism evidence="6 7">
    <name type="scientific">Phytophthora megakarya</name>
    <dbReference type="NCBI Taxonomy" id="4795"/>
    <lineage>
        <taxon>Eukaryota</taxon>
        <taxon>Sar</taxon>
        <taxon>Stramenopiles</taxon>
        <taxon>Oomycota</taxon>
        <taxon>Peronosporomycetes</taxon>
        <taxon>Peronosporales</taxon>
        <taxon>Peronosporaceae</taxon>
        <taxon>Phytophthora</taxon>
    </lineage>
</organism>
<dbReference type="OrthoDB" id="128852at2759"/>
<gene>
    <name evidence="6" type="ORF">PHMEG_0006461</name>
</gene>
<evidence type="ECO:0000256" key="3">
    <source>
        <dbReference type="SAM" id="MobiDB-lite"/>
    </source>
</evidence>
<dbReference type="InterPro" id="IPR027806">
    <property type="entry name" value="HARBI1_dom"/>
</dbReference>
<keyword evidence="2" id="KW-0479">Metal-binding</keyword>
<evidence type="ECO:0000313" key="7">
    <source>
        <dbReference type="Proteomes" id="UP000198211"/>
    </source>
</evidence>
<feature type="signal peptide" evidence="4">
    <location>
        <begin position="1"/>
        <end position="21"/>
    </location>
</feature>
<dbReference type="GO" id="GO:0046872">
    <property type="term" value="F:metal ion binding"/>
    <property type="evidence" value="ECO:0007669"/>
    <property type="project" value="UniProtKB-KW"/>
</dbReference>
<keyword evidence="4" id="KW-0732">Signal</keyword>
<accession>A0A225WNZ0</accession>
<dbReference type="STRING" id="4795.A0A225WNZ0"/>
<feature type="region of interest" description="Disordered" evidence="3">
    <location>
        <begin position="213"/>
        <end position="236"/>
    </location>
</feature>
<dbReference type="Pfam" id="PF13359">
    <property type="entry name" value="DDE_Tnp_4"/>
    <property type="match status" value="1"/>
</dbReference>
<evidence type="ECO:0000313" key="6">
    <source>
        <dbReference type="EMBL" id="OWZ19312.1"/>
    </source>
</evidence>
<evidence type="ECO:0000256" key="2">
    <source>
        <dbReference type="ARBA" id="ARBA00022723"/>
    </source>
</evidence>